<accession>A0A2N5VAR1</accession>
<comment type="caution">
    <text evidence="2">The sequence shown here is derived from an EMBL/GenBank/DDBJ whole genome shotgun (WGS) entry which is preliminary data.</text>
</comment>
<dbReference type="AlphaFoldDB" id="A0A2N5VAR1"/>
<name>A0A2N5VAR1_9BASI</name>
<reference evidence="2 3" key="1">
    <citation type="submission" date="2017-11" db="EMBL/GenBank/DDBJ databases">
        <title>De novo assembly and phasing of dikaryotic genomes from two isolates of Puccinia coronata f. sp. avenae, the causal agent of oat crown rust.</title>
        <authorList>
            <person name="Miller M.E."/>
            <person name="Zhang Y."/>
            <person name="Omidvar V."/>
            <person name="Sperschneider J."/>
            <person name="Schwessinger B."/>
            <person name="Raley C."/>
            <person name="Palmer J.M."/>
            <person name="Garnica D."/>
            <person name="Upadhyaya N."/>
            <person name="Rathjen J."/>
            <person name="Taylor J.M."/>
            <person name="Park R.F."/>
            <person name="Dodds P.N."/>
            <person name="Hirsch C.D."/>
            <person name="Kianian S.F."/>
            <person name="Figueroa M."/>
        </authorList>
    </citation>
    <scope>NUCLEOTIDE SEQUENCE [LARGE SCALE GENOMIC DNA]</scope>
    <source>
        <strain evidence="2">12SD80</strain>
    </source>
</reference>
<gene>
    <name evidence="2" type="ORF">PCASD_03931</name>
</gene>
<organism evidence="2 3">
    <name type="scientific">Puccinia coronata f. sp. avenae</name>
    <dbReference type="NCBI Taxonomy" id="200324"/>
    <lineage>
        <taxon>Eukaryota</taxon>
        <taxon>Fungi</taxon>
        <taxon>Dikarya</taxon>
        <taxon>Basidiomycota</taxon>
        <taxon>Pucciniomycotina</taxon>
        <taxon>Pucciniomycetes</taxon>
        <taxon>Pucciniales</taxon>
        <taxon>Pucciniaceae</taxon>
        <taxon>Puccinia</taxon>
    </lineage>
</organism>
<sequence length="87" mass="9802">MTEEGFQRGNLTTGFVGNPVEGVGHPRERIAPERLWERAIEKDGPGHICKCPVELLNHSILVMVIWESTFRDYAFLIQTSAAAEKHL</sequence>
<dbReference type="Proteomes" id="UP000235392">
    <property type="component" value="Unassembled WGS sequence"/>
</dbReference>
<feature type="region of interest" description="Disordered" evidence="1">
    <location>
        <begin position="1"/>
        <end position="27"/>
    </location>
</feature>
<evidence type="ECO:0000313" key="3">
    <source>
        <dbReference type="Proteomes" id="UP000235392"/>
    </source>
</evidence>
<proteinExistence type="predicted"/>
<dbReference type="EMBL" id="PGCI01000034">
    <property type="protein sequence ID" value="PLW47051.1"/>
    <property type="molecule type" value="Genomic_DNA"/>
</dbReference>
<evidence type="ECO:0000256" key="1">
    <source>
        <dbReference type="SAM" id="MobiDB-lite"/>
    </source>
</evidence>
<protein>
    <submittedName>
        <fullName evidence="2">Uncharacterized protein</fullName>
    </submittedName>
</protein>
<evidence type="ECO:0000313" key="2">
    <source>
        <dbReference type="EMBL" id="PLW47051.1"/>
    </source>
</evidence>